<dbReference type="SUPFAM" id="SSF53850">
    <property type="entry name" value="Periplasmic binding protein-like II"/>
    <property type="match status" value="1"/>
</dbReference>
<dbReference type="InterPro" id="IPR011852">
    <property type="entry name" value="TRAP_TAXI"/>
</dbReference>
<gene>
    <name evidence="1" type="ORF">SAMN04488050_109187</name>
</gene>
<keyword evidence="1" id="KW-0675">Receptor</keyword>
<dbReference type="NCBIfam" id="TIGR02122">
    <property type="entry name" value="TRAP_TAXI"/>
    <property type="match status" value="1"/>
</dbReference>
<dbReference type="Gene3D" id="3.40.190.10">
    <property type="entry name" value="Periplasmic binding protein-like II"/>
    <property type="match status" value="2"/>
</dbReference>
<dbReference type="Pfam" id="PF16868">
    <property type="entry name" value="NMT1_3"/>
    <property type="match status" value="1"/>
</dbReference>
<proteinExistence type="predicted"/>
<dbReference type="EMBL" id="FOZW01000009">
    <property type="protein sequence ID" value="SFT07232.1"/>
    <property type="molecule type" value="Genomic_DNA"/>
</dbReference>
<evidence type="ECO:0000313" key="1">
    <source>
        <dbReference type="EMBL" id="SFT07232.1"/>
    </source>
</evidence>
<dbReference type="STRING" id="311180.SAMN04488050_109187"/>
<protein>
    <submittedName>
        <fullName evidence="1">TRAP transporter solute receptor, TAXI family</fullName>
    </submittedName>
</protein>
<dbReference type="PANTHER" id="PTHR42941:SF1">
    <property type="entry name" value="SLL1037 PROTEIN"/>
    <property type="match status" value="1"/>
</dbReference>
<keyword evidence="2" id="KW-1185">Reference proteome</keyword>
<sequence>MHRERSTFTADGAVIEGFLDRVSDPSNSIRTQVLQCNTMYELKTNREYTMKQLALAAAVAVASVGAVHAQSLLSHEAVDFATASPSGTWYPVAATLSEMTNEAFEGQPISVVPAGGGVSNPLSVGTGQAGFGISYAPFLKLAQEGGNDMYAEGFPKLRAIAGMTWNALHIITADDIDFPAALAAGDPLVIGTGATGSTEQFTMDEVLKAYDTTREGVTEAGGRVELLNTSGRSDGWSNRQFDVVNFFISMPASAVTSLMTTRSDSRILDIEENVAQQMIDDWGMGPITIPAGTYPNQDEDALTVGMPYVAFTTADMDEEIVYQMAKAAAEGQERLANTQSTFASWDPSKMMDGLGIELHEGAKRYYRERGWIE</sequence>
<organism evidence="1 2">
    <name type="scientific">Alloyangia pacifica</name>
    <dbReference type="NCBI Taxonomy" id="311180"/>
    <lineage>
        <taxon>Bacteria</taxon>
        <taxon>Pseudomonadati</taxon>
        <taxon>Pseudomonadota</taxon>
        <taxon>Alphaproteobacteria</taxon>
        <taxon>Rhodobacterales</taxon>
        <taxon>Roseobacteraceae</taxon>
        <taxon>Alloyangia</taxon>
    </lineage>
</organism>
<dbReference type="PANTHER" id="PTHR42941">
    <property type="entry name" value="SLL1037 PROTEIN"/>
    <property type="match status" value="1"/>
</dbReference>
<reference evidence="2" key="1">
    <citation type="submission" date="2016-10" db="EMBL/GenBank/DDBJ databases">
        <authorList>
            <person name="Varghese N."/>
            <person name="Submissions S."/>
        </authorList>
    </citation>
    <scope>NUCLEOTIDE SEQUENCE [LARGE SCALE GENOMIC DNA]</scope>
    <source>
        <strain evidence="2">DSM 26894</strain>
    </source>
</reference>
<dbReference type="AlphaFoldDB" id="A0A1I6V0N1"/>
<name>A0A1I6V0N1_9RHOB</name>
<accession>A0A1I6V0N1</accession>
<evidence type="ECO:0000313" key="2">
    <source>
        <dbReference type="Proteomes" id="UP000199392"/>
    </source>
</evidence>
<dbReference type="Proteomes" id="UP000199392">
    <property type="component" value="Unassembled WGS sequence"/>
</dbReference>